<sequence length="756" mass="80470">MDASLHSQARGSFRRRPILAGSGCFGKDRYPLRILEIARTSERAEKPPELRLGAPGLDGEARPPTLAGSAFRGAAGFGSVFERLTSFEELAAAWNAVLAEDILDQQLRRQAKEIGADLAIFLDRLSAELRTGLYKPGPLYPLKRERLGPLRGGLGAPVLWVPSLRDGIVERAVAAAVGPAAEALQSSSSFGARTGLGIDAVVGRLTRLRGEGCANVLLLEIEGCASGVDLDDALETLRRGVPCERTLDLLCLLGLPRFEGVRPGAEDRLRGVLEGSSLRPLLENLALTDVDDAMCDAGFAYLRHGSKIAMCAPGRSELVDGLALISELVRSRGLTINEDATAMTSFDEGFCHLGIDYSQDRPLEPSAEAAAPVHVVYVGRDGSRVHVAKERLIVDTPDGLPQMSIPRRMVSRIVLTGNVGLSAGARSWALYNDIDVLCLSRRGTYLGQLAGPRSTANAQRLLRQAEFAADEEARLPLARSIVRAKLRNQLHVLHRLARREREGSAGDVESAGAAMGDGMEVCGNAGVASGGGASAAAAVGGACVASEAAGVVGLEAACRDIRCIMADLPDAASIEEIMGMEGAASNVYFACVAGLLPPEVSFPCRSRRPPRDMANAALSYAYSLLLGECTAALFAAGLEPSLGVLHASTDKRPSLSLDLMEEFRPLLVDRMVFGLLRSRRLRPEHAGPSDDGAGVWLTKDGKKAVVDGYEATLQRSVKGALPGFAGPWRRHIHHSAQLLGRAILEPGYDWVGVSWR</sequence>
<dbReference type="PANTHER" id="PTHR34353:SF2">
    <property type="entry name" value="CRISPR-ASSOCIATED ENDONUCLEASE CAS1 1"/>
    <property type="match status" value="1"/>
</dbReference>
<keyword evidence="5 10" id="KW-0460">Magnesium</keyword>
<evidence type="ECO:0000313" key="11">
    <source>
        <dbReference type="EMBL" id="OAP86213.1"/>
    </source>
</evidence>
<evidence type="ECO:0000256" key="1">
    <source>
        <dbReference type="ARBA" id="ARBA00022722"/>
    </source>
</evidence>
<dbReference type="OrthoDB" id="1550386at2"/>
<dbReference type="STRING" id="1823756.A4H34_03320"/>
<protein>
    <recommendedName>
        <fullName evidence="10">CRISPR-associated endonuclease Cas1</fullName>
        <ecNumber evidence="10">3.1.-.-</ecNumber>
    </recommendedName>
</protein>
<keyword evidence="1 10" id="KW-0540">Nuclease</keyword>
<dbReference type="EMBL" id="LVZK01000001">
    <property type="protein sequence ID" value="OAP86213.1"/>
    <property type="molecule type" value="Genomic_DNA"/>
</dbReference>
<evidence type="ECO:0000256" key="8">
    <source>
        <dbReference type="ARBA" id="ARBA00023211"/>
    </source>
</evidence>
<evidence type="ECO:0000256" key="10">
    <source>
        <dbReference type="HAMAP-Rule" id="MF_01470"/>
    </source>
</evidence>
<name>A0A179B4Q3_9ACTO</name>
<dbReference type="Gene3D" id="1.20.120.920">
    <property type="entry name" value="CRISPR-associated endonuclease Cas1, C-terminal domain"/>
    <property type="match status" value="1"/>
</dbReference>
<keyword evidence="6 10" id="KW-0051">Antiviral defense</keyword>
<keyword evidence="7 10" id="KW-0238">DNA-binding</keyword>
<dbReference type="Pfam" id="PF01867">
    <property type="entry name" value="Cas_Cas1"/>
    <property type="match status" value="2"/>
</dbReference>
<comment type="function">
    <text evidence="10">CRISPR (clustered regularly interspaced short palindromic repeat), is an adaptive immune system that provides protection against mobile genetic elements (viruses, transposable elements and conjugative plasmids). CRISPR clusters contain spacers, sequences complementary to antecedent mobile elements, and target invading nucleic acids. CRISPR clusters are transcribed and processed into CRISPR RNA (crRNA). Acts as a dsDNA endonuclease. Involved in the integration of spacer DNA into the CRISPR cassette.</text>
</comment>
<keyword evidence="12" id="KW-1185">Reference proteome</keyword>
<comment type="caution">
    <text evidence="11">The sequence shown here is derived from an EMBL/GenBank/DDBJ whole genome shotgun (WGS) entry which is preliminary data.</text>
</comment>
<keyword evidence="2 10" id="KW-0479">Metal-binding</keyword>
<evidence type="ECO:0000256" key="9">
    <source>
        <dbReference type="ARBA" id="ARBA00038592"/>
    </source>
</evidence>
<evidence type="ECO:0000256" key="4">
    <source>
        <dbReference type="ARBA" id="ARBA00022801"/>
    </source>
</evidence>
<dbReference type="RefSeq" id="WP_064231067.1">
    <property type="nucleotide sequence ID" value="NZ_LVZK01000001.1"/>
</dbReference>
<dbReference type="GO" id="GO:0051607">
    <property type="term" value="P:defense response to virus"/>
    <property type="evidence" value="ECO:0007669"/>
    <property type="project" value="UniProtKB-UniRule"/>
</dbReference>
<dbReference type="InterPro" id="IPR050646">
    <property type="entry name" value="Cas1"/>
</dbReference>
<dbReference type="Proteomes" id="UP000078368">
    <property type="component" value="Unassembled WGS sequence"/>
</dbReference>
<feature type="binding site" evidence="10">
    <location>
        <position position="581"/>
    </location>
    <ligand>
        <name>Mn(2+)</name>
        <dbReference type="ChEBI" id="CHEBI:29035"/>
    </ligand>
</feature>
<proteinExistence type="inferred from homology"/>
<dbReference type="GO" id="GO:0046872">
    <property type="term" value="F:metal ion binding"/>
    <property type="evidence" value="ECO:0007669"/>
    <property type="project" value="UniProtKB-UniRule"/>
</dbReference>
<reference evidence="11 12" key="1">
    <citation type="submission" date="2016-04" db="EMBL/GenBank/DDBJ databases">
        <title>Peptidophaga gingivicola gen. nov., sp. nov., isolated from human subgingival plaque.</title>
        <authorList>
            <person name="Beall C.J."/>
            <person name="Mokrzan E.M."/>
            <person name="Griffen A.L."/>
            <person name="Leys E.J."/>
        </authorList>
    </citation>
    <scope>NUCLEOTIDE SEQUENCE [LARGE SCALE GENOMIC DNA]</scope>
    <source>
        <strain evidence="11 12">BA112</strain>
    </source>
</reference>
<dbReference type="HAMAP" id="MF_01470">
    <property type="entry name" value="Cas1"/>
    <property type="match status" value="1"/>
</dbReference>
<comment type="similarity">
    <text evidence="10">Belongs to the CRISPR-associated endonuclease Cas1 family.</text>
</comment>
<dbReference type="NCBIfam" id="TIGR00287">
    <property type="entry name" value="cas1"/>
    <property type="match status" value="1"/>
</dbReference>
<dbReference type="InterPro" id="IPR042211">
    <property type="entry name" value="CRISPR-assoc_Cas1_N"/>
</dbReference>
<dbReference type="GO" id="GO:0003677">
    <property type="term" value="F:DNA binding"/>
    <property type="evidence" value="ECO:0007669"/>
    <property type="project" value="UniProtKB-KW"/>
</dbReference>
<comment type="subunit">
    <text evidence="9 10">Homodimer, forms a heterotetramer with a Cas2 homodimer.</text>
</comment>
<accession>A0A179B4Q3</accession>
<evidence type="ECO:0000256" key="7">
    <source>
        <dbReference type="ARBA" id="ARBA00023125"/>
    </source>
</evidence>
<feature type="binding site" evidence="10">
    <location>
        <position position="646"/>
    </location>
    <ligand>
        <name>Mn(2+)</name>
        <dbReference type="ChEBI" id="CHEBI:29035"/>
    </ligand>
</feature>
<dbReference type="Gene3D" id="3.100.10.20">
    <property type="entry name" value="CRISPR-associated endonuclease Cas1, N-terminal domain"/>
    <property type="match status" value="1"/>
</dbReference>
<organism evidence="11 12">
    <name type="scientific">Peptidiphaga gingivicola</name>
    <dbReference type="NCBI Taxonomy" id="2741497"/>
    <lineage>
        <taxon>Bacteria</taxon>
        <taxon>Bacillati</taxon>
        <taxon>Actinomycetota</taxon>
        <taxon>Actinomycetes</taxon>
        <taxon>Actinomycetales</taxon>
        <taxon>Actinomycetaceae</taxon>
        <taxon>Peptidiphaga</taxon>
    </lineage>
</organism>
<keyword evidence="8 10" id="KW-0464">Manganese</keyword>
<dbReference type="EC" id="3.1.-.-" evidence="10"/>
<comment type="cofactor">
    <cofactor evidence="10">
        <name>Mg(2+)</name>
        <dbReference type="ChEBI" id="CHEBI:18420"/>
    </cofactor>
    <cofactor evidence="10">
        <name>Mn(2+)</name>
        <dbReference type="ChEBI" id="CHEBI:29035"/>
    </cofactor>
</comment>
<evidence type="ECO:0000256" key="6">
    <source>
        <dbReference type="ARBA" id="ARBA00023118"/>
    </source>
</evidence>
<dbReference type="GO" id="GO:0043571">
    <property type="term" value="P:maintenance of CRISPR repeat elements"/>
    <property type="evidence" value="ECO:0007669"/>
    <property type="project" value="UniProtKB-UniRule"/>
</dbReference>
<feature type="binding site" evidence="10">
    <location>
        <position position="661"/>
    </location>
    <ligand>
        <name>Mn(2+)</name>
        <dbReference type="ChEBI" id="CHEBI:29035"/>
    </ligand>
</feature>
<keyword evidence="3 10" id="KW-0255">Endonuclease</keyword>
<gene>
    <name evidence="10" type="primary">cas1</name>
    <name evidence="11" type="ORF">A4H34_03320</name>
</gene>
<dbReference type="InterPro" id="IPR042206">
    <property type="entry name" value="CRISPR-assoc_Cas1_C"/>
</dbReference>
<dbReference type="GO" id="GO:0016787">
    <property type="term" value="F:hydrolase activity"/>
    <property type="evidence" value="ECO:0007669"/>
    <property type="project" value="UniProtKB-KW"/>
</dbReference>
<dbReference type="CDD" id="cd09634">
    <property type="entry name" value="Cas1_I-II-III"/>
    <property type="match status" value="1"/>
</dbReference>
<dbReference type="GO" id="GO:0004519">
    <property type="term" value="F:endonuclease activity"/>
    <property type="evidence" value="ECO:0007669"/>
    <property type="project" value="UniProtKB-UniRule"/>
</dbReference>
<dbReference type="PANTHER" id="PTHR34353">
    <property type="entry name" value="CRISPR-ASSOCIATED ENDONUCLEASE CAS1 1"/>
    <property type="match status" value="1"/>
</dbReference>
<evidence type="ECO:0000256" key="5">
    <source>
        <dbReference type="ARBA" id="ARBA00022842"/>
    </source>
</evidence>
<keyword evidence="4 10" id="KW-0378">Hydrolase</keyword>
<evidence type="ECO:0000256" key="2">
    <source>
        <dbReference type="ARBA" id="ARBA00022723"/>
    </source>
</evidence>
<dbReference type="AlphaFoldDB" id="A0A179B4Q3"/>
<dbReference type="InterPro" id="IPR002729">
    <property type="entry name" value="CRISPR-assoc_Cas1"/>
</dbReference>
<evidence type="ECO:0000313" key="12">
    <source>
        <dbReference type="Proteomes" id="UP000078368"/>
    </source>
</evidence>
<evidence type="ECO:0000256" key="3">
    <source>
        <dbReference type="ARBA" id="ARBA00022759"/>
    </source>
</evidence>